<dbReference type="EMBL" id="CP072270">
    <property type="protein sequence ID" value="QTK42696.1"/>
    <property type="molecule type" value="Genomic_DNA"/>
</dbReference>
<feature type="transmembrane region" description="Helical" evidence="1">
    <location>
        <begin position="77"/>
        <end position="99"/>
    </location>
</feature>
<keyword evidence="1" id="KW-0812">Transmembrane</keyword>
<keyword evidence="1" id="KW-0472">Membrane</keyword>
<evidence type="ECO:0000313" key="4">
    <source>
        <dbReference type="EMBL" id="QTK42696.1"/>
    </source>
</evidence>
<evidence type="ECO:0000313" key="5">
    <source>
        <dbReference type="Proteomes" id="UP000197394"/>
    </source>
</evidence>
<dbReference type="AlphaFoldDB" id="A0A246A3U7"/>
<evidence type="ECO:0000256" key="1">
    <source>
        <dbReference type="SAM" id="Phobius"/>
    </source>
</evidence>
<evidence type="ECO:0000313" key="2">
    <source>
        <dbReference type="EMBL" id="NDW41248.1"/>
    </source>
</evidence>
<reference evidence="3 5" key="1">
    <citation type="submission" date="2017-05" db="EMBL/GenBank/DDBJ databases">
        <title>Draft genome sequence of MDR A. baumannii AB360.</title>
        <authorList>
            <person name="Wareham D.W."/>
            <person name="Bean D.C."/>
        </authorList>
    </citation>
    <scope>NUCLEOTIDE SEQUENCE [LARGE SCALE GENOMIC DNA]</scope>
    <source>
        <strain evidence="3 5">AB360</strain>
    </source>
</reference>
<keyword evidence="1" id="KW-1133">Transmembrane helix</keyword>
<reference evidence="2 6" key="2">
    <citation type="submission" date="2020-02" db="EMBL/GenBank/DDBJ databases">
        <title>Whole genome shot-gun sequencing of clinical Carbapenem resistant A. baumannii.</title>
        <authorList>
            <person name="Veeraraghavan B."/>
            <person name="Mathur P."/>
            <person name="Vijayakumar S."/>
            <person name="Vasudevan K."/>
            <person name="Lincy M."/>
            <person name="Kirubananthan A."/>
        </authorList>
    </citation>
    <scope>NUCLEOTIDE SEQUENCE [LARGE SCALE GENOMIC DNA]</scope>
    <source>
        <strain evidence="2 6">SP816</strain>
    </source>
</reference>
<proteinExistence type="predicted"/>
<dbReference type="RefSeq" id="WP_045544486.1">
    <property type="nucleotide sequence ID" value="NZ_AP014649.1"/>
</dbReference>
<sequence length="100" mass="11282">MSIEDFFIKDSPSKRYLLISLALFMSIMALIAYFKGKLGFEYIFSLTVGYALIFFILKNAALPLFPPLTEKSSDANAMARTTIAIVYILAFITLTISYFL</sequence>
<accession>A0A246A3U7</accession>
<evidence type="ECO:0000313" key="3">
    <source>
        <dbReference type="EMBL" id="OWK67269.1"/>
    </source>
</evidence>
<dbReference type="Proteomes" id="UP000664966">
    <property type="component" value="Chromosome"/>
</dbReference>
<dbReference type="EMBL" id="JAAGTY010000008">
    <property type="protein sequence ID" value="NDW41248.1"/>
    <property type="molecule type" value="Genomic_DNA"/>
</dbReference>
<feature type="transmembrane region" description="Helical" evidence="1">
    <location>
        <begin position="16"/>
        <end position="36"/>
    </location>
</feature>
<feature type="transmembrane region" description="Helical" evidence="1">
    <location>
        <begin position="42"/>
        <end position="65"/>
    </location>
</feature>
<gene>
    <name evidence="3" type="ORF">CBE85_07490</name>
    <name evidence="2" type="ORF">G3N53_09170</name>
    <name evidence="4" type="ORF">J6E47_14965</name>
</gene>
<name>A0A246A3U7_ACIBA</name>
<dbReference type="Proteomes" id="UP000470018">
    <property type="component" value="Unassembled WGS sequence"/>
</dbReference>
<organism evidence="2 6">
    <name type="scientific">Acinetobacter baumannii</name>
    <dbReference type="NCBI Taxonomy" id="470"/>
    <lineage>
        <taxon>Bacteria</taxon>
        <taxon>Pseudomonadati</taxon>
        <taxon>Pseudomonadota</taxon>
        <taxon>Gammaproteobacteria</taxon>
        <taxon>Moraxellales</taxon>
        <taxon>Moraxellaceae</taxon>
        <taxon>Acinetobacter</taxon>
        <taxon>Acinetobacter calcoaceticus/baumannii complex</taxon>
    </lineage>
</organism>
<protein>
    <submittedName>
        <fullName evidence="2">Uncharacterized protein</fullName>
    </submittedName>
</protein>
<dbReference type="Proteomes" id="UP000197394">
    <property type="component" value="Unassembled WGS sequence"/>
</dbReference>
<evidence type="ECO:0000313" key="6">
    <source>
        <dbReference type="Proteomes" id="UP000470018"/>
    </source>
</evidence>
<reference evidence="4" key="3">
    <citation type="submission" date="2021-03" db="EMBL/GenBank/DDBJ databases">
        <title>Complete genome sequencing of Acinetobacter baumannii.</title>
        <authorList>
            <person name="Yadav B."/>
            <person name="Makwana N."/>
            <person name="Kharat A.S."/>
            <person name="Veeraraghavan B."/>
            <person name="Vijayakumar S."/>
            <person name="Priya M."/>
        </authorList>
    </citation>
    <scope>NUCLEOTIDE SEQUENCE</scope>
    <source>
        <strain evidence="4">KSK6</strain>
    </source>
</reference>
<dbReference type="EMBL" id="NGKM01000005">
    <property type="protein sequence ID" value="OWK67269.1"/>
    <property type="molecule type" value="Genomic_DNA"/>
</dbReference>